<keyword evidence="1" id="KW-0880">Kelch repeat</keyword>
<dbReference type="EMBL" id="AMQN01016991">
    <property type="status" value="NOT_ANNOTATED_CDS"/>
    <property type="molecule type" value="Genomic_DNA"/>
</dbReference>
<evidence type="ECO:0000256" key="1">
    <source>
        <dbReference type="ARBA" id="ARBA00022441"/>
    </source>
</evidence>
<accession>R7VL25</accession>
<dbReference type="EMBL" id="KB292619">
    <property type="protein sequence ID" value="ELU17240.1"/>
    <property type="molecule type" value="Genomic_DNA"/>
</dbReference>
<dbReference type="OrthoDB" id="191037at2759"/>
<protein>
    <recommendedName>
        <fullName evidence="3">BACK domain-containing protein</fullName>
    </recommendedName>
</protein>
<dbReference type="PANTHER" id="PTHR24412">
    <property type="entry name" value="KELCH PROTEIN"/>
    <property type="match status" value="1"/>
</dbReference>
<keyword evidence="6" id="KW-1185">Reference proteome</keyword>
<dbReference type="SUPFAM" id="SSF117281">
    <property type="entry name" value="Kelch motif"/>
    <property type="match status" value="1"/>
</dbReference>
<gene>
    <name evidence="4" type="ORF">CAPTEDRAFT_202390</name>
</gene>
<dbReference type="HOGENOM" id="CLU_069461_0_0_1"/>
<dbReference type="Pfam" id="PF07707">
    <property type="entry name" value="BACK"/>
    <property type="match status" value="1"/>
</dbReference>
<dbReference type="STRING" id="283909.R7VL25"/>
<evidence type="ECO:0000313" key="6">
    <source>
        <dbReference type="Proteomes" id="UP000014760"/>
    </source>
</evidence>
<dbReference type="PANTHER" id="PTHR24412:SF489">
    <property type="entry name" value="RING FINGER DOMAIN AND KELCH REPEAT-CONTAINING PROTEIN DDB_G0271372"/>
    <property type="match status" value="1"/>
</dbReference>
<sequence>MPLLGALKQDVEEFLCSHTELNNCVLIMNLASLHDIKTLLANAKKFLHEHNKEVFETDEVHLLQEADLLEVLSEYSSQEGNFCFVQKWVKSADERAERFDDLLQHVTLSKCSKEFIGSTVMEERLMVSVNGVKLIQQAMQAPTQTDPTESQSLVVGYGSGYMWLCSDINLQTWQSLQGPASRCSQNSACASPGGFIVSGGLLQGFKNLDCYSYNAQSDQWKTLPPMPIARYCHSLIYHNECLYVTGGFDGQNYLNSV</sequence>
<keyword evidence="2" id="KW-0677">Repeat</keyword>
<proteinExistence type="predicted"/>
<reference evidence="6" key="1">
    <citation type="submission" date="2012-12" db="EMBL/GenBank/DDBJ databases">
        <authorList>
            <person name="Hellsten U."/>
            <person name="Grimwood J."/>
            <person name="Chapman J.A."/>
            <person name="Shapiro H."/>
            <person name="Aerts A."/>
            <person name="Otillar R.P."/>
            <person name="Terry A.Y."/>
            <person name="Boore J.L."/>
            <person name="Simakov O."/>
            <person name="Marletaz F."/>
            <person name="Cho S.-J."/>
            <person name="Edsinger-Gonzales E."/>
            <person name="Havlak P."/>
            <person name="Kuo D.-H."/>
            <person name="Larsson T."/>
            <person name="Lv J."/>
            <person name="Arendt D."/>
            <person name="Savage R."/>
            <person name="Osoegawa K."/>
            <person name="de Jong P."/>
            <person name="Lindberg D.R."/>
            <person name="Seaver E.C."/>
            <person name="Weisblat D.A."/>
            <person name="Putnam N.H."/>
            <person name="Grigoriev I.V."/>
            <person name="Rokhsar D.S."/>
        </authorList>
    </citation>
    <scope>NUCLEOTIDE SEQUENCE</scope>
    <source>
        <strain evidence="6">I ESC-2004</strain>
    </source>
</reference>
<organism evidence="4">
    <name type="scientific">Capitella teleta</name>
    <name type="common">Polychaete worm</name>
    <dbReference type="NCBI Taxonomy" id="283909"/>
    <lineage>
        <taxon>Eukaryota</taxon>
        <taxon>Metazoa</taxon>
        <taxon>Spiralia</taxon>
        <taxon>Lophotrochozoa</taxon>
        <taxon>Annelida</taxon>
        <taxon>Polychaeta</taxon>
        <taxon>Sedentaria</taxon>
        <taxon>Scolecida</taxon>
        <taxon>Capitellidae</taxon>
        <taxon>Capitella</taxon>
    </lineage>
</organism>
<dbReference type="Pfam" id="PF01344">
    <property type="entry name" value="Kelch_1"/>
    <property type="match status" value="1"/>
</dbReference>
<evidence type="ECO:0000313" key="4">
    <source>
        <dbReference type="EMBL" id="ELU17240.1"/>
    </source>
</evidence>
<name>R7VL25_CAPTE</name>
<dbReference type="InterPro" id="IPR006652">
    <property type="entry name" value="Kelch_1"/>
</dbReference>
<dbReference type="Proteomes" id="UP000014760">
    <property type="component" value="Unassembled WGS sequence"/>
</dbReference>
<dbReference type="Gene3D" id="1.25.40.420">
    <property type="match status" value="1"/>
</dbReference>
<reference evidence="5" key="3">
    <citation type="submission" date="2015-06" db="UniProtKB">
        <authorList>
            <consortium name="EnsemblMetazoa"/>
        </authorList>
    </citation>
    <scope>IDENTIFICATION</scope>
</reference>
<evidence type="ECO:0000313" key="5">
    <source>
        <dbReference type="EnsemblMetazoa" id="CapteP202390"/>
    </source>
</evidence>
<dbReference type="AlphaFoldDB" id="R7VL25"/>
<reference evidence="4 6" key="2">
    <citation type="journal article" date="2013" name="Nature">
        <title>Insights into bilaterian evolution from three spiralian genomes.</title>
        <authorList>
            <person name="Simakov O."/>
            <person name="Marletaz F."/>
            <person name="Cho S.J."/>
            <person name="Edsinger-Gonzales E."/>
            <person name="Havlak P."/>
            <person name="Hellsten U."/>
            <person name="Kuo D.H."/>
            <person name="Larsson T."/>
            <person name="Lv J."/>
            <person name="Arendt D."/>
            <person name="Savage R."/>
            <person name="Osoegawa K."/>
            <person name="de Jong P."/>
            <person name="Grimwood J."/>
            <person name="Chapman J.A."/>
            <person name="Shapiro H."/>
            <person name="Aerts A."/>
            <person name="Otillar R.P."/>
            <person name="Terry A.Y."/>
            <person name="Boore J.L."/>
            <person name="Grigoriev I.V."/>
            <person name="Lindberg D.R."/>
            <person name="Seaver E.C."/>
            <person name="Weisblat D.A."/>
            <person name="Putnam N.H."/>
            <person name="Rokhsar D.S."/>
        </authorList>
    </citation>
    <scope>NUCLEOTIDE SEQUENCE</scope>
    <source>
        <strain evidence="4 6">I ESC-2004</strain>
    </source>
</reference>
<dbReference type="InterPro" id="IPR015915">
    <property type="entry name" value="Kelch-typ_b-propeller"/>
</dbReference>
<evidence type="ECO:0000256" key="2">
    <source>
        <dbReference type="ARBA" id="ARBA00022737"/>
    </source>
</evidence>
<feature type="domain" description="BACK" evidence="3">
    <location>
        <begin position="24"/>
        <end position="121"/>
    </location>
</feature>
<dbReference type="EnsemblMetazoa" id="CapteT202390">
    <property type="protein sequence ID" value="CapteP202390"/>
    <property type="gene ID" value="CapteG202390"/>
</dbReference>
<dbReference type="InterPro" id="IPR011705">
    <property type="entry name" value="BACK"/>
</dbReference>
<dbReference type="SMART" id="SM00875">
    <property type="entry name" value="BACK"/>
    <property type="match status" value="1"/>
</dbReference>
<evidence type="ECO:0000259" key="3">
    <source>
        <dbReference type="SMART" id="SM00875"/>
    </source>
</evidence>
<dbReference type="Gene3D" id="2.120.10.80">
    <property type="entry name" value="Kelch-type beta propeller"/>
    <property type="match status" value="1"/>
</dbReference>